<evidence type="ECO:0000313" key="3">
    <source>
        <dbReference type="EMBL" id="MCT4794280.1"/>
    </source>
</evidence>
<evidence type="ECO:0000256" key="2">
    <source>
        <dbReference type="HAMAP-Rule" id="MF_00795"/>
    </source>
</evidence>
<comment type="similarity">
    <text evidence="1 2">Belongs to the CutC family.</text>
</comment>
<accession>A0ABT2KXL3</accession>
<proteinExistence type="inferred from homology"/>
<gene>
    <name evidence="2" type="primary">cutC</name>
    <name evidence="3" type="ORF">NQG31_01930</name>
</gene>
<sequence length="220" mass="23897">MIEVIVTTLEEAKQAERFGADRLELIADFPSGGTTPSFGTIRNVVEHVSIPVHVMIRPHANSFVYSEDDEETLLADVGLCRELGAAGIVFGALTADGSLDERILGEVIKHKGDMALTFHRAIDEVRDILAAVEVLNDFPEVDHVLTSGGAATAREGIDSLKAMRETAEMNILPGAGIDANNVRELMETLDVSFVHVGSGVRTDGALDESKFRQLREQMRQ</sequence>
<protein>
    <recommendedName>
        <fullName evidence="2">PF03932 family protein CutC</fullName>
    </recommendedName>
</protein>
<evidence type="ECO:0000256" key="1">
    <source>
        <dbReference type="ARBA" id="ARBA00007768"/>
    </source>
</evidence>
<dbReference type="Gene3D" id="3.20.20.380">
    <property type="entry name" value="Copper homeostasis (CutC) domain"/>
    <property type="match status" value="1"/>
</dbReference>
<dbReference type="RefSeq" id="WP_034818258.1">
    <property type="nucleotide sequence ID" value="NZ_CP073101.1"/>
</dbReference>
<dbReference type="HAMAP" id="MF_00795">
    <property type="entry name" value="CutC"/>
    <property type="match status" value="1"/>
</dbReference>
<comment type="caution">
    <text evidence="3">The sequence shown here is derived from an EMBL/GenBank/DDBJ whole genome shotgun (WGS) entry which is preliminary data.</text>
</comment>
<evidence type="ECO:0000313" key="4">
    <source>
        <dbReference type="Proteomes" id="UP001206821"/>
    </source>
</evidence>
<dbReference type="InterPro" id="IPR005627">
    <property type="entry name" value="CutC-like"/>
</dbReference>
<dbReference type="Proteomes" id="UP001206821">
    <property type="component" value="Unassembled WGS sequence"/>
</dbReference>
<keyword evidence="2" id="KW-0963">Cytoplasm</keyword>
<dbReference type="PANTHER" id="PTHR12598:SF0">
    <property type="entry name" value="COPPER HOMEOSTASIS PROTEIN CUTC HOMOLOG"/>
    <property type="match status" value="1"/>
</dbReference>
<dbReference type="PANTHER" id="PTHR12598">
    <property type="entry name" value="COPPER HOMEOSTASIS PROTEIN CUTC"/>
    <property type="match status" value="1"/>
</dbReference>
<dbReference type="InterPro" id="IPR036822">
    <property type="entry name" value="CutC-like_dom_sf"/>
</dbReference>
<organism evidence="3 4">
    <name type="scientific">Exiguobacterium alkaliphilum</name>
    <dbReference type="NCBI Taxonomy" id="1428684"/>
    <lineage>
        <taxon>Bacteria</taxon>
        <taxon>Bacillati</taxon>
        <taxon>Bacillota</taxon>
        <taxon>Bacilli</taxon>
        <taxon>Bacillales</taxon>
        <taxon>Bacillales Family XII. Incertae Sedis</taxon>
        <taxon>Exiguobacterium</taxon>
    </lineage>
</organism>
<comment type="caution">
    <text evidence="2">Once thought to be involved in copper homeostasis, experiments in E.coli have shown this is not the case.</text>
</comment>
<reference evidence="3 4" key="1">
    <citation type="submission" date="2022-07" db="EMBL/GenBank/DDBJ databases">
        <title>Genomic and pangenome structural analysis of the polyextremophile Exiguobacterium.</title>
        <authorList>
            <person name="Shen L."/>
        </authorList>
    </citation>
    <scope>NUCLEOTIDE SEQUENCE [LARGE SCALE GENOMIC DNA]</scope>
    <source>
        <strain evidence="3 4">12_1</strain>
    </source>
</reference>
<comment type="subcellular location">
    <subcellularLocation>
        <location evidence="2">Cytoplasm</location>
    </subcellularLocation>
</comment>
<dbReference type="SUPFAM" id="SSF110395">
    <property type="entry name" value="CutC-like"/>
    <property type="match status" value="1"/>
</dbReference>
<name>A0ABT2KXL3_9BACL</name>
<dbReference type="EMBL" id="JANIEK010000004">
    <property type="protein sequence ID" value="MCT4794280.1"/>
    <property type="molecule type" value="Genomic_DNA"/>
</dbReference>
<keyword evidence="4" id="KW-1185">Reference proteome</keyword>
<dbReference type="Pfam" id="PF03932">
    <property type="entry name" value="CutC"/>
    <property type="match status" value="1"/>
</dbReference>